<evidence type="ECO:0000313" key="3">
    <source>
        <dbReference type="EMBL" id="BAF54116.1"/>
    </source>
</evidence>
<keyword evidence="2" id="KW-0732">Signal</keyword>
<dbReference type="KEGG" id="cgt:cgR_5016"/>
<dbReference type="EMBL" id="AP009044">
    <property type="protein sequence ID" value="BAF54116.1"/>
    <property type="molecule type" value="Genomic_DNA"/>
</dbReference>
<protein>
    <recommendedName>
        <fullName evidence="4">Secreted protein</fullName>
    </recommendedName>
</protein>
<name>A0AB72VA31_CORGB</name>
<feature type="chain" id="PRO_5044497689" description="Secreted protein" evidence="2">
    <location>
        <begin position="25"/>
        <end position="74"/>
    </location>
</feature>
<feature type="signal peptide" evidence="2">
    <location>
        <begin position="1"/>
        <end position="24"/>
    </location>
</feature>
<sequence>MIGTLCYTPRILSRVLLCGLVSQAAIPTNHSWFSLAWLRRKLSTGVVNTRPRQLRRVRPDREPPRCRQHGRLVG</sequence>
<organism evidence="3">
    <name type="scientific">Corynebacterium glutamicum (strain R)</name>
    <dbReference type="NCBI Taxonomy" id="340322"/>
    <lineage>
        <taxon>Bacteria</taxon>
        <taxon>Bacillati</taxon>
        <taxon>Actinomycetota</taxon>
        <taxon>Actinomycetes</taxon>
        <taxon>Mycobacteriales</taxon>
        <taxon>Corynebacteriaceae</taxon>
        <taxon>Corynebacterium</taxon>
    </lineage>
</organism>
<reference evidence="3" key="1">
    <citation type="journal article" date="2007" name="Microbiology">
        <title>Comparative analysis of the Corynebacterium glutamicum group and complete genome sequence of strain R.</title>
        <authorList>
            <person name="Yukawa H."/>
            <person name="Omumasaba C.A."/>
            <person name="Nonaka H."/>
            <person name="Kos P."/>
            <person name="Okai N."/>
            <person name="Suzuki N."/>
            <person name="Suda M."/>
            <person name="Tsuge Y."/>
            <person name="Watanabe J."/>
            <person name="Ikeda Y."/>
            <person name="Vertes A.A."/>
            <person name="Inui M."/>
        </authorList>
    </citation>
    <scope>NUCLEOTIDE SEQUENCE</scope>
    <source>
        <strain evidence="3">R</strain>
    </source>
</reference>
<accession>A0AB72VA31</accession>
<feature type="region of interest" description="Disordered" evidence="1">
    <location>
        <begin position="53"/>
        <end position="74"/>
    </location>
</feature>
<dbReference type="AlphaFoldDB" id="A0AB72VA31"/>
<proteinExistence type="predicted"/>
<evidence type="ECO:0000256" key="1">
    <source>
        <dbReference type="SAM" id="MobiDB-lite"/>
    </source>
</evidence>
<dbReference type="Proteomes" id="UP000006698">
    <property type="component" value="Chromosome"/>
</dbReference>
<evidence type="ECO:0000256" key="2">
    <source>
        <dbReference type="SAM" id="SignalP"/>
    </source>
</evidence>
<gene>
    <name evidence="3" type="ordered locus">cgR_5016</name>
</gene>
<evidence type="ECO:0008006" key="4">
    <source>
        <dbReference type="Google" id="ProtNLM"/>
    </source>
</evidence>